<gene>
    <name evidence="2" type="ORF">U472_07425</name>
</gene>
<protein>
    <recommendedName>
        <fullName evidence="4">Porin</fullName>
    </recommendedName>
</protein>
<keyword evidence="3" id="KW-1185">Reference proteome</keyword>
<evidence type="ECO:0000313" key="3">
    <source>
        <dbReference type="Proteomes" id="UP000093514"/>
    </source>
</evidence>
<feature type="signal peptide" evidence="1">
    <location>
        <begin position="1"/>
        <end position="23"/>
    </location>
</feature>
<proteinExistence type="predicted"/>
<dbReference type="AlphaFoldDB" id="A0A1C0AAH0"/>
<evidence type="ECO:0000256" key="1">
    <source>
        <dbReference type="SAM" id="SignalP"/>
    </source>
</evidence>
<evidence type="ECO:0008006" key="4">
    <source>
        <dbReference type="Google" id="ProtNLM"/>
    </source>
</evidence>
<accession>A0A1C0AAH0</accession>
<dbReference type="SUPFAM" id="SSF56935">
    <property type="entry name" value="Porins"/>
    <property type="match status" value="1"/>
</dbReference>
<name>A0A1C0AAH0_9FIRM</name>
<dbReference type="EMBL" id="LWDV01000008">
    <property type="protein sequence ID" value="OCL27287.1"/>
    <property type="molecule type" value="Genomic_DNA"/>
</dbReference>
<organism evidence="2 3">
    <name type="scientific">Orenia metallireducens</name>
    <dbReference type="NCBI Taxonomy" id="1413210"/>
    <lineage>
        <taxon>Bacteria</taxon>
        <taxon>Bacillati</taxon>
        <taxon>Bacillota</taxon>
        <taxon>Clostridia</taxon>
        <taxon>Halanaerobiales</taxon>
        <taxon>Halobacteroidaceae</taxon>
        <taxon>Orenia</taxon>
    </lineage>
</organism>
<keyword evidence="1" id="KW-0732">Signal</keyword>
<evidence type="ECO:0000313" key="2">
    <source>
        <dbReference type="EMBL" id="OCL27287.1"/>
    </source>
</evidence>
<sequence length="365" mass="41771">MRDIKFLILIACLLLTFTSTALASQLEISGSLKGDLIVSTDDGKLTDQEKVNLILEKGFGFDAEMYIDLGFREDYNNADTDINEAYLNYYTDNMDWRIGKQLINWGSSYKLQPTDYFNPVDRTALKPLDEKLGVEAVKGIYYAPNGLEITGVVVPFFKADKLSTFIPNLRAVEDNVENMQEGFKVTKRSFKGFDLSLSGYHGFDRKPINNNMDFIYPELNRIGFDLIGDIGEMGVWTELAYAIYQDEEFDNGLETTLGADYKWSNDLYLVLQAYYQQGRLSSENDTKVFNLHFDKPIFNFHQVEGNFIYEFETETIVLEPQFNYSLANSIELQIGGTYINSQNDDALIVATFGQDRVYTRLNIEF</sequence>
<dbReference type="OrthoDB" id="9801336at2"/>
<comment type="caution">
    <text evidence="2">The sequence shown here is derived from an EMBL/GenBank/DDBJ whole genome shotgun (WGS) entry which is preliminary data.</text>
</comment>
<dbReference type="RefSeq" id="WP_068717016.1">
    <property type="nucleotide sequence ID" value="NZ_LWDV01000008.1"/>
</dbReference>
<reference evidence="3" key="1">
    <citation type="submission" date="2016-07" db="EMBL/GenBank/DDBJ databases">
        <authorList>
            <person name="Florea S."/>
            <person name="Webb J.S."/>
            <person name="Jaromczyk J."/>
            <person name="Schardl C.L."/>
        </authorList>
    </citation>
    <scope>NUCLEOTIDE SEQUENCE [LARGE SCALE GENOMIC DNA]</scope>
    <source>
        <strain evidence="3">Z6</strain>
    </source>
</reference>
<feature type="chain" id="PRO_5008642990" description="Porin" evidence="1">
    <location>
        <begin position="24"/>
        <end position="365"/>
    </location>
</feature>
<dbReference type="Proteomes" id="UP000093514">
    <property type="component" value="Unassembled WGS sequence"/>
</dbReference>
<reference evidence="2 3" key="2">
    <citation type="submission" date="2016-08" db="EMBL/GenBank/DDBJ databases">
        <title>Orenia metallireducens sp. nov. strain Z6, a Novel Metal-reducing Firmicute from the Deep Subsurface.</title>
        <authorList>
            <person name="Maxim B.I."/>
            <person name="Kenneth K."/>
            <person name="Flynn T.M."/>
            <person name="Oloughlin E.J."/>
            <person name="Locke R.A."/>
            <person name="Weber J.R."/>
            <person name="Egan S.M."/>
            <person name="Mackie R.I."/>
            <person name="Cann I.K."/>
        </authorList>
    </citation>
    <scope>NUCLEOTIDE SEQUENCE [LARGE SCALE GENOMIC DNA]</scope>
    <source>
        <strain evidence="2 3">Z6</strain>
    </source>
</reference>